<sequence>MIFSNEIFEPEISEFFWVSGAPHQNRPNIGVDLGLKSVCGAAFLWVGFVGQNGGERGPIKRKRV</sequence>
<accession>A0AAV9A1M0</accession>
<reference evidence="1" key="1">
    <citation type="journal article" date="2023" name="Nat. Commun.">
        <title>Diploid and tetraploid genomes of Acorus and the evolution of monocots.</title>
        <authorList>
            <person name="Ma L."/>
            <person name="Liu K.W."/>
            <person name="Li Z."/>
            <person name="Hsiao Y.Y."/>
            <person name="Qi Y."/>
            <person name="Fu T."/>
            <person name="Tang G.D."/>
            <person name="Zhang D."/>
            <person name="Sun W.H."/>
            <person name="Liu D.K."/>
            <person name="Li Y."/>
            <person name="Chen G.Z."/>
            <person name="Liu X.D."/>
            <person name="Liao X.Y."/>
            <person name="Jiang Y.T."/>
            <person name="Yu X."/>
            <person name="Hao Y."/>
            <person name="Huang J."/>
            <person name="Zhao X.W."/>
            <person name="Ke S."/>
            <person name="Chen Y.Y."/>
            <person name="Wu W.L."/>
            <person name="Hsu J.L."/>
            <person name="Lin Y.F."/>
            <person name="Huang M.D."/>
            <person name="Li C.Y."/>
            <person name="Huang L."/>
            <person name="Wang Z.W."/>
            <person name="Zhao X."/>
            <person name="Zhong W.Y."/>
            <person name="Peng D.H."/>
            <person name="Ahmad S."/>
            <person name="Lan S."/>
            <person name="Zhang J.S."/>
            <person name="Tsai W.C."/>
            <person name="Van de Peer Y."/>
            <person name="Liu Z.J."/>
        </authorList>
    </citation>
    <scope>NUCLEOTIDE SEQUENCE</scope>
    <source>
        <strain evidence="1">SCP</strain>
    </source>
</reference>
<proteinExistence type="predicted"/>
<gene>
    <name evidence="1" type="ORF">QJS04_geneDACA012752</name>
</gene>
<evidence type="ECO:0000313" key="1">
    <source>
        <dbReference type="EMBL" id="KAK1258025.1"/>
    </source>
</evidence>
<name>A0AAV9A1M0_ACOGR</name>
<evidence type="ECO:0008006" key="3">
    <source>
        <dbReference type="Google" id="ProtNLM"/>
    </source>
</evidence>
<dbReference type="Proteomes" id="UP001179952">
    <property type="component" value="Unassembled WGS sequence"/>
</dbReference>
<dbReference type="AlphaFoldDB" id="A0AAV9A1M0"/>
<protein>
    <recommendedName>
        <fullName evidence="3">Transposase</fullName>
    </recommendedName>
</protein>
<comment type="caution">
    <text evidence="1">The sequence shown here is derived from an EMBL/GenBank/DDBJ whole genome shotgun (WGS) entry which is preliminary data.</text>
</comment>
<dbReference type="EMBL" id="JAUJYN010000028">
    <property type="protein sequence ID" value="KAK1258025.1"/>
    <property type="molecule type" value="Genomic_DNA"/>
</dbReference>
<organism evidence="1 2">
    <name type="scientific">Acorus gramineus</name>
    <name type="common">Dwarf sweet flag</name>
    <dbReference type="NCBI Taxonomy" id="55184"/>
    <lineage>
        <taxon>Eukaryota</taxon>
        <taxon>Viridiplantae</taxon>
        <taxon>Streptophyta</taxon>
        <taxon>Embryophyta</taxon>
        <taxon>Tracheophyta</taxon>
        <taxon>Spermatophyta</taxon>
        <taxon>Magnoliopsida</taxon>
        <taxon>Liliopsida</taxon>
        <taxon>Acoraceae</taxon>
        <taxon>Acorus</taxon>
    </lineage>
</organism>
<reference evidence="1" key="2">
    <citation type="submission" date="2023-06" db="EMBL/GenBank/DDBJ databases">
        <authorList>
            <person name="Ma L."/>
            <person name="Liu K.-W."/>
            <person name="Li Z."/>
            <person name="Hsiao Y.-Y."/>
            <person name="Qi Y."/>
            <person name="Fu T."/>
            <person name="Tang G."/>
            <person name="Zhang D."/>
            <person name="Sun W.-H."/>
            <person name="Liu D.-K."/>
            <person name="Li Y."/>
            <person name="Chen G.-Z."/>
            <person name="Liu X.-D."/>
            <person name="Liao X.-Y."/>
            <person name="Jiang Y.-T."/>
            <person name="Yu X."/>
            <person name="Hao Y."/>
            <person name="Huang J."/>
            <person name="Zhao X.-W."/>
            <person name="Ke S."/>
            <person name="Chen Y.-Y."/>
            <person name="Wu W.-L."/>
            <person name="Hsu J.-L."/>
            <person name="Lin Y.-F."/>
            <person name="Huang M.-D."/>
            <person name="Li C.-Y."/>
            <person name="Huang L."/>
            <person name="Wang Z.-W."/>
            <person name="Zhao X."/>
            <person name="Zhong W.-Y."/>
            <person name="Peng D.-H."/>
            <person name="Ahmad S."/>
            <person name="Lan S."/>
            <person name="Zhang J.-S."/>
            <person name="Tsai W.-C."/>
            <person name="Van De Peer Y."/>
            <person name="Liu Z.-J."/>
        </authorList>
    </citation>
    <scope>NUCLEOTIDE SEQUENCE</scope>
    <source>
        <strain evidence="1">SCP</strain>
        <tissue evidence="1">Leaves</tissue>
    </source>
</reference>
<evidence type="ECO:0000313" key="2">
    <source>
        <dbReference type="Proteomes" id="UP001179952"/>
    </source>
</evidence>
<keyword evidence="2" id="KW-1185">Reference proteome</keyword>